<gene>
    <name evidence="1" type="ORF">AsAng_0056550</name>
</gene>
<name>A0A915YKP9_9BACT</name>
<evidence type="ECO:0000313" key="1">
    <source>
        <dbReference type="EMBL" id="BDS14873.1"/>
    </source>
</evidence>
<dbReference type="EMBL" id="AP026867">
    <property type="protein sequence ID" value="BDS14873.1"/>
    <property type="molecule type" value="Genomic_DNA"/>
</dbReference>
<sequence length="61" mass="7081">MLLKHSRILQIKNKKPNNQATVSLLIKIKKTFIFSTVSSLKYFFAFFFPKLKALFCSLSPN</sequence>
<dbReference type="Proteomes" id="UP001060919">
    <property type="component" value="Chromosome"/>
</dbReference>
<dbReference type="KEGG" id="aup:AsAng_0056550"/>
<keyword evidence="2" id="KW-1185">Reference proteome</keyword>
<accession>A0A915YKP9</accession>
<dbReference type="AlphaFoldDB" id="A0A915YKP9"/>
<protein>
    <submittedName>
        <fullName evidence="1">Uncharacterized protein</fullName>
    </submittedName>
</protein>
<proteinExistence type="predicted"/>
<reference evidence="1" key="1">
    <citation type="submission" date="2022-09" db="EMBL/GenBank/DDBJ databases">
        <title>Aureispira anguillicida sp. nov., isolated from Leptocephalus of Japanese eel Anguilla japonica.</title>
        <authorList>
            <person name="Yuasa K."/>
            <person name="Mekata T."/>
            <person name="Ikunari K."/>
        </authorList>
    </citation>
    <scope>NUCLEOTIDE SEQUENCE</scope>
    <source>
        <strain evidence="1">EL160426</strain>
    </source>
</reference>
<organism evidence="1 2">
    <name type="scientific">Aureispira anguillae</name>
    <dbReference type="NCBI Taxonomy" id="2864201"/>
    <lineage>
        <taxon>Bacteria</taxon>
        <taxon>Pseudomonadati</taxon>
        <taxon>Bacteroidota</taxon>
        <taxon>Saprospiria</taxon>
        <taxon>Saprospirales</taxon>
        <taxon>Saprospiraceae</taxon>
        <taxon>Aureispira</taxon>
    </lineage>
</organism>
<evidence type="ECO:0000313" key="2">
    <source>
        <dbReference type="Proteomes" id="UP001060919"/>
    </source>
</evidence>